<keyword evidence="3 8" id="KW-0436">Ligase</keyword>
<comment type="subunit">
    <text evidence="8">Homodimer.</text>
</comment>
<dbReference type="GO" id="GO:0005829">
    <property type="term" value="C:cytosol"/>
    <property type="evidence" value="ECO:0007669"/>
    <property type="project" value="TreeGrafter"/>
</dbReference>
<evidence type="ECO:0000313" key="9">
    <source>
        <dbReference type="EMBL" id="TDY01714.1"/>
    </source>
</evidence>
<comment type="miscellaneous">
    <text evidence="8">The reaction proceeds by a bi uni uni bi ping pong mechanism.</text>
</comment>
<dbReference type="AlphaFoldDB" id="A0A4R8INE1"/>
<accession>A0A4R8INE1</accession>
<dbReference type="Pfam" id="PF02569">
    <property type="entry name" value="Pantoate_ligase"/>
    <property type="match status" value="1"/>
</dbReference>
<reference evidence="9 10" key="1">
    <citation type="submission" date="2019-03" db="EMBL/GenBank/DDBJ databases">
        <title>Genomic Encyclopedia of Type Strains, Phase IV (KMG-IV): sequencing the most valuable type-strain genomes for metagenomic binning, comparative biology and taxonomic classification.</title>
        <authorList>
            <person name="Goeker M."/>
        </authorList>
    </citation>
    <scope>NUCLEOTIDE SEQUENCE [LARGE SCALE GENOMIC DNA]</scope>
    <source>
        <strain evidence="9 10">DSM 16326</strain>
    </source>
</reference>
<dbReference type="EC" id="6.3.2.1" evidence="8"/>
<evidence type="ECO:0000256" key="7">
    <source>
        <dbReference type="ARBA" id="ARBA00048258"/>
    </source>
</evidence>
<gene>
    <name evidence="8" type="primary">panC</name>
    <name evidence="9" type="ORF">EDC23_1604</name>
</gene>
<comment type="pathway">
    <text evidence="1 8">Cofactor biosynthesis; (R)-pantothenate biosynthesis; (R)-pantothenate from (R)-pantoate and beta-alanine: step 1/1.</text>
</comment>
<evidence type="ECO:0000256" key="3">
    <source>
        <dbReference type="ARBA" id="ARBA00022598"/>
    </source>
</evidence>
<feature type="binding site" evidence="8">
    <location>
        <position position="155"/>
    </location>
    <ligand>
        <name>(R)-pantoate</name>
        <dbReference type="ChEBI" id="CHEBI:15980"/>
    </ligand>
</feature>
<protein>
    <recommendedName>
        <fullName evidence="8">Pantothenate synthetase</fullName>
        <shortName evidence="8">PS</shortName>
        <ecNumber evidence="8">6.3.2.1</ecNumber>
    </recommendedName>
    <alternativeName>
        <fullName evidence="8">Pantoate--beta-alanine ligase</fullName>
    </alternativeName>
    <alternativeName>
        <fullName evidence="8">Pantoate-activating enzyme</fullName>
    </alternativeName>
</protein>
<dbReference type="InterPro" id="IPR042176">
    <property type="entry name" value="Pantoate_ligase_C"/>
</dbReference>
<keyword evidence="10" id="KW-1185">Reference proteome</keyword>
<comment type="caution">
    <text evidence="8">Lacks conserved residue(s) required for the propagation of feature annotation.</text>
</comment>
<keyword evidence="4 8" id="KW-0566">Pantothenate biosynthesis</keyword>
<dbReference type="GO" id="GO:0015940">
    <property type="term" value="P:pantothenate biosynthetic process"/>
    <property type="evidence" value="ECO:0007669"/>
    <property type="project" value="UniProtKB-UniRule"/>
</dbReference>
<dbReference type="GO" id="GO:0004592">
    <property type="term" value="F:pantoate-beta-alanine ligase activity"/>
    <property type="evidence" value="ECO:0007669"/>
    <property type="project" value="UniProtKB-UniRule"/>
</dbReference>
<evidence type="ECO:0000256" key="4">
    <source>
        <dbReference type="ARBA" id="ARBA00022655"/>
    </source>
</evidence>
<dbReference type="SUPFAM" id="SSF52374">
    <property type="entry name" value="Nucleotidylyl transferase"/>
    <property type="match status" value="1"/>
</dbReference>
<feature type="binding site" evidence="8">
    <location>
        <begin position="149"/>
        <end position="152"/>
    </location>
    <ligand>
        <name>ATP</name>
        <dbReference type="ChEBI" id="CHEBI:30616"/>
    </ligand>
</feature>
<feature type="binding site" evidence="8">
    <location>
        <position position="61"/>
    </location>
    <ligand>
        <name>(R)-pantoate</name>
        <dbReference type="ChEBI" id="CHEBI:15980"/>
    </ligand>
</feature>
<dbReference type="HAMAP" id="MF_00158">
    <property type="entry name" value="PanC"/>
    <property type="match status" value="1"/>
</dbReference>
<evidence type="ECO:0000256" key="1">
    <source>
        <dbReference type="ARBA" id="ARBA00004990"/>
    </source>
</evidence>
<evidence type="ECO:0000256" key="6">
    <source>
        <dbReference type="ARBA" id="ARBA00022840"/>
    </source>
</evidence>
<feature type="binding site" evidence="8">
    <location>
        <position position="61"/>
    </location>
    <ligand>
        <name>beta-alanine</name>
        <dbReference type="ChEBI" id="CHEBI:57966"/>
    </ligand>
</feature>
<dbReference type="NCBIfam" id="TIGR00018">
    <property type="entry name" value="panC"/>
    <property type="match status" value="1"/>
</dbReference>
<keyword evidence="6 8" id="KW-0067">ATP-binding</keyword>
<dbReference type="PANTHER" id="PTHR21299">
    <property type="entry name" value="CYTIDYLATE KINASE/PANTOATE-BETA-ALANINE LIGASE"/>
    <property type="match status" value="1"/>
</dbReference>
<dbReference type="NCBIfam" id="TIGR00125">
    <property type="entry name" value="cyt_tran_rel"/>
    <property type="match status" value="1"/>
</dbReference>
<comment type="caution">
    <text evidence="9">The sequence shown here is derived from an EMBL/GenBank/DDBJ whole genome shotgun (WGS) entry which is preliminary data.</text>
</comment>
<dbReference type="InterPro" id="IPR004821">
    <property type="entry name" value="Cyt_trans-like"/>
</dbReference>
<feature type="active site" description="Proton donor" evidence="8">
    <location>
        <position position="37"/>
    </location>
</feature>
<dbReference type="RefSeq" id="WP_134083107.1">
    <property type="nucleotide sequence ID" value="NZ_SOQX01000003.1"/>
</dbReference>
<comment type="function">
    <text evidence="8">Catalyzes the condensation of pantoate with beta-alanine in an ATP-dependent reaction via a pantoyl-adenylate intermediate.</text>
</comment>
<dbReference type="EMBL" id="SOQX01000003">
    <property type="protein sequence ID" value="TDY01714.1"/>
    <property type="molecule type" value="Genomic_DNA"/>
</dbReference>
<name>A0A4R8INE1_9GAMM</name>
<evidence type="ECO:0000256" key="8">
    <source>
        <dbReference type="HAMAP-Rule" id="MF_00158"/>
    </source>
</evidence>
<comment type="catalytic activity">
    <reaction evidence="7 8">
        <text>(R)-pantoate + beta-alanine + ATP = (R)-pantothenate + AMP + diphosphate + H(+)</text>
        <dbReference type="Rhea" id="RHEA:10912"/>
        <dbReference type="ChEBI" id="CHEBI:15378"/>
        <dbReference type="ChEBI" id="CHEBI:15980"/>
        <dbReference type="ChEBI" id="CHEBI:29032"/>
        <dbReference type="ChEBI" id="CHEBI:30616"/>
        <dbReference type="ChEBI" id="CHEBI:33019"/>
        <dbReference type="ChEBI" id="CHEBI:57966"/>
        <dbReference type="ChEBI" id="CHEBI:456215"/>
        <dbReference type="EC" id="6.3.2.1"/>
    </reaction>
</comment>
<organism evidence="9 10">
    <name type="scientific">Thiohalophilus thiocyanatoxydans</name>
    <dbReference type="NCBI Taxonomy" id="381308"/>
    <lineage>
        <taxon>Bacteria</taxon>
        <taxon>Pseudomonadati</taxon>
        <taxon>Pseudomonadota</taxon>
        <taxon>Gammaproteobacteria</taxon>
        <taxon>Thiohalomonadales</taxon>
        <taxon>Thiohalophilaceae</taxon>
        <taxon>Thiohalophilus</taxon>
    </lineage>
</organism>
<dbReference type="Proteomes" id="UP000294914">
    <property type="component" value="Unassembled WGS sequence"/>
</dbReference>
<dbReference type="InterPro" id="IPR014729">
    <property type="entry name" value="Rossmann-like_a/b/a_fold"/>
</dbReference>
<comment type="subcellular location">
    <subcellularLocation>
        <location evidence="8">Cytoplasm</location>
    </subcellularLocation>
</comment>
<dbReference type="CDD" id="cd00560">
    <property type="entry name" value="PanC"/>
    <property type="match status" value="1"/>
</dbReference>
<dbReference type="FunFam" id="3.40.50.620:FF:000013">
    <property type="entry name" value="Pantothenate synthetase"/>
    <property type="match status" value="1"/>
</dbReference>
<evidence type="ECO:0000256" key="2">
    <source>
        <dbReference type="ARBA" id="ARBA00009256"/>
    </source>
</evidence>
<dbReference type="PANTHER" id="PTHR21299:SF1">
    <property type="entry name" value="PANTOATE--BETA-ALANINE LIGASE"/>
    <property type="match status" value="1"/>
</dbReference>
<sequence>MQIIHAVRDMQLQSLSWRAAGWRIAFVPTMGNLHEGHLSLVREAARRGDRVVVSIFVNPLQFNEAADYRHYPRTFEQDRQQLAALDVAAVFAPDEAAMYPEGRESVTRVEVPQLTSELEGAHRPGHFTGVATVVTKLFQAVLPDLALFGEKDYQQLLVVRKLAADLNMPVEVIGLPTRREADGLAMSSRNSRLRAPERRQAPALYATLQWVGEQWRAGEIDLSALEAAAMARLADAGFAPEYISLRDAATLQPPAAGRPVVVLGAARLGEVRLIDNLRIGATQPQGADAVK</sequence>
<proteinExistence type="inferred from homology"/>
<feature type="binding site" evidence="8">
    <location>
        <begin position="186"/>
        <end position="189"/>
    </location>
    <ligand>
        <name>ATP</name>
        <dbReference type="ChEBI" id="CHEBI:30616"/>
    </ligand>
</feature>
<comment type="similarity">
    <text evidence="2 8">Belongs to the pantothenate synthetase family.</text>
</comment>
<dbReference type="Gene3D" id="3.40.50.620">
    <property type="entry name" value="HUPs"/>
    <property type="match status" value="1"/>
</dbReference>
<dbReference type="OrthoDB" id="9773087at2"/>
<evidence type="ECO:0000256" key="5">
    <source>
        <dbReference type="ARBA" id="ARBA00022741"/>
    </source>
</evidence>
<dbReference type="Gene3D" id="3.30.1300.10">
    <property type="entry name" value="Pantoate-beta-alanine ligase, C-terminal domain"/>
    <property type="match status" value="1"/>
</dbReference>
<dbReference type="UniPathway" id="UPA00028">
    <property type="reaction ID" value="UER00005"/>
</dbReference>
<feature type="binding site" evidence="8">
    <location>
        <begin position="30"/>
        <end position="37"/>
    </location>
    <ligand>
        <name>ATP</name>
        <dbReference type="ChEBI" id="CHEBI:30616"/>
    </ligand>
</feature>
<evidence type="ECO:0000313" key="10">
    <source>
        <dbReference type="Proteomes" id="UP000294914"/>
    </source>
</evidence>
<keyword evidence="5 8" id="KW-0547">Nucleotide-binding</keyword>
<keyword evidence="8" id="KW-0963">Cytoplasm</keyword>
<dbReference type="GO" id="GO:0005524">
    <property type="term" value="F:ATP binding"/>
    <property type="evidence" value="ECO:0007669"/>
    <property type="project" value="UniProtKB-KW"/>
</dbReference>
<dbReference type="InterPro" id="IPR003721">
    <property type="entry name" value="Pantoate_ligase"/>
</dbReference>